<name>A0A3E2B0Z1_9FIRM</name>
<evidence type="ECO:0000313" key="4">
    <source>
        <dbReference type="Proteomes" id="UP000260649"/>
    </source>
</evidence>
<dbReference type="GO" id="GO:0004527">
    <property type="term" value="F:exonuclease activity"/>
    <property type="evidence" value="ECO:0007669"/>
    <property type="project" value="UniProtKB-KW"/>
</dbReference>
<evidence type="ECO:0000313" key="3">
    <source>
        <dbReference type="EMBL" id="RFT05611.1"/>
    </source>
</evidence>
<protein>
    <submittedName>
        <fullName evidence="3">DNA repair exonuclease</fullName>
    </submittedName>
</protein>
<comment type="caution">
    <text evidence="3">The sequence shown here is derived from an EMBL/GenBank/DDBJ whole genome shotgun (WGS) entry which is preliminary data.</text>
</comment>
<reference evidence="3 4" key="1">
    <citation type="submission" date="2018-07" db="EMBL/GenBank/DDBJ databases">
        <title>GABA Modulating Bacteria of the Human Gut Microbiota.</title>
        <authorList>
            <person name="Strandwitz P."/>
            <person name="Kim K.H."/>
            <person name="Terekhova D."/>
            <person name="Liu J.K."/>
            <person name="Sharma A."/>
            <person name="Levering J."/>
            <person name="Mcdonald D."/>
            <person name="Dietrich D."/>
            <person name="Ramadhar T.R."/>
            <person name="Lekbua A."/>
            <person name="Mroue N."/>
            <person name="Liston C."/>
            <person name="Stewart E.J."/>
            <person name="Dubin M.J."/>
            <person name="Zengler K."/>
            <person name="Knight R."/>
            <person name="Gilbert J.A."/>
            <person name="Clardy J."/>
            <person name="Lewis K."/>
        </authorList>
    </citation>
    <scope>NUCLEOTIDE SEQUENCE [LARGE SCALE GENOMIC DNA]</scope>
    <source>
        <strain evidence="3 4">KLE1738</strain>
    </source>
</reference>
<keyword evidence="3" id="KW-0269">Exonuclease</keyword>
<keyword evidence="1" id="KW-0378">Hydrolase</keyword>
<dbReference type="SUPFAM" id="SSF56300">
    <property type="entry name" value="Metallo-dependent phosphatases"/>
    <property type="match status" value="1"/>
</dbReference>
<dbReference type="InterPro" id="IPR041796">
    <property type="entry name" value="Mre11_N"/>
</dbReference>
<dbReference type="Proteomes" id="UP000260649">
    <property type="component" value="Unassembled WGS sequence"/>
</dbReference>
<evidence type="ECO:0000256" key="1">
    <source>
        <dbReference type="ARBA" id="ARBA00022801"/>
    </source>
</evidence>
<dbReference type="PANTHER" id="PTHR30337">
    <property type="entry name" value="COMPONENT OF ATP-DEPENDENT DSDNA EXONUCLEASE"/>
    <property type="match status" value="1"/>
</dbReference>
<dbReference type="OrthoDB" id="9773856at2"/>
<dbReference type="InterPro" id="IPR004843">
    <property type="entry name" value="Calcineurin-like_PHP"/>
</dbReference>
<dbReference type="GeneID" id="97996402"/>
<dbReference type="AlphaFoldDB" id="A0A3E2B0Z1"/>
<dbReference type="InterPro" id="IPR050535">
    <property type="entry name" value="DNA_Repair-Maintenance_Comp"/>
</dbReference>
<keyword evidence="3" id="KW-0540">Nuclease</keyword>
<evidence type="ECO:0000259" key="2">
    <source>
        <dbReference type="Pfam" id="PF00149"/>
    </source>
</evidence>
<proteinExistence type="predicted"/>
<dbReference type="RefSeq" id="WP_117142985.1">
    <property type="nucleotide sequence ID" value="NZ_CAKXKJ010000014.1"/>
</dbReference>
<organism evidence="3 4">
    <name type="scientific">Evtepia gabavorous</name>
    <dbReference type="NCBI Taxonomy" id="2211183"/>
    <lineage>
        <taxon>Bacteria</taxon>
        <taxon>Bacillati</taxon>
        <taxon>Bacillota</taxon>
        <taxon>Clostridia</taxon>
        <taxon>Eubacteriales</taxon>
        <taxon>Evtepia</taxon>
    </lineage>
</organism>
<sequence length="365" mass="40204">MLTFLHAADFHLDSPFHALPPEQAAERRQEQRQLLTRLADTARQAQVDLVFLAGDLFDGQRARPETVQALYQVLEELEAEVFLSPGNHDPYSPTSPYGKFPWPDHVHIFTQAAPARVEVPQLGAVVYGSAFTSLYRMDSPLAGFHAQEEDLAAFGCFHGDLSSAHSRYGPITHNEIAASGLHYLALGHSHSASGLKRAGKTYYAWPGCPEGRGFDETGDKGVYLGQLEGGRVSLDFVPLARRRYLTPSLDITGQDPAQALEALIRASRPEDILRISLTGTRDPDNEPNLTALTALASGYFYSASLYDNTTLSQALWARMEEDTLTGLFLRAMAQRLQEAAPSERPLLERAVRFGLAALEGREEPQ</sequence>
<keyword evidence="4" id="KW-1185">Reference proteome</keyword>
<feature type="domain" description="Calcineurin-like phosphoesterase" evidence="2">
    <location>
        <begin position="3"/>
        <end position="190"/>
    </location>
</feature>
<dbReference type="InterPro" id="IPR029052">
    <property type="entry name" value="Metallo-depent_PP-like"/>
</dbReference>
<accession>A0A3E2B0Z1</accession>
<dbReference type="PANTHER" id="PTHR30337:SF7">
    <property type="entry name" value="PHOSPHOESTERASE"/>
    <property type="match status" value="1"/>
</dbReference>
<dbReference type="Gene3D" id="3.60.21.10">
    <property type="match status" value="1"/>
</dbReference>
<gene>
    <name evidence="3" type="ORF">DV520_11735</name>
</gene>
<dbReference type="EMBL" id="QQRQ01000042">
    <property type="protein sequence ID" value="RFT05611.1"/>
    <property type="molecule type" value="Genomic_DNA"/>
</dbReference>
<dbReference type="Pfam" id="PF00149">
    <property type="entry name" value="Metallophos"/>
    <property type="match status" value="1"/>
</dbReference>
<dbReference type="CDD" id="cd00840">
    <property type="entry name" value="MPP_Mre11_N"/>
    <property type="match status" value="1"/>
</dbReference>